<accession>A0A6T9XZF4</accession>
<reference evidence="3 4" key="1">
    <citation type="submission" date="2020-06" db="EMBL/GenBank/DDBJ databases">
        <authorList>
            <person name="Duchaud E."/>
        </authorList>
    </citation>
    <scope>NUCLEOTIDE SEQUENCE [LARGE SCALE GENOMIC DNA]</scope>
    <source>
        <strain evidence="3">Alteromonas fortis</strain>
    </source>
</reference>
<feature type="transmembrane region" description="Helical" evidence="2">
    <location>
        <begin position="43"/>
        <end position="62"/>
    </location>
</feature>
<keyword evidence="2" id="KW-0812">Transmembrane</keyword>
<keyword evidence="2" id="KW-1133">Transmembrane helix</keyword>
<dbReference type="RefSeq" id="WP_179983289.1">
    <property type="nucleotide sequence ID" value="NZ_LR812090.1"/>
</dbReference>
<sequence>MNDVTQLILMYFIIPLWFTAGIVDWFCHRSSNIAATAGPKESLIHLLMFLEVGIPLFMVLLFEVNSLIIAAGILFFFLHELTALWDVSYAVSKRRVGPIEQHVHSFLEMIPLLALILVIARHWSHFIALFGLGESPADFGLRFKQEPLPTWYLLSVIAVATVLEFLPYVEELIRGMKAKEKSSQEKTTLSSDEEKQSNSKADVSHQDAEAASPYASSVAGEEDPGVALEELVESNKK</sequence>
<evidence type="ECO:0008006" key="5">
    <source>
        <dbReference type="Google" id="ProtNLM"/>
    </source>
</evidence>
<feature type="compositionally biased region" description="Basic and acidic residues" evidence="1">
    <location>
        <begin position="192"/>
        <end position="208"/>
    </location>
</feature>
<dbReference type="EMBL" id="LR812090">
    <property type="protein sequence ID" value="CAB9493815.1"/>
    <property type="molecule type" value="Genomic_DNA"/>
</dbReference>
<feature type="transmembrane region" description="Helical" evidence="2">
    <location>
        <begin position="68"/>
        <end position="91"/>
    </location>
</feature>
<dbReference type="AlphaFoldDB" id="A0A6T9XZF4"/>
<proteinExistence type="predicted"/>
<protein>
    <recommendedName>
        <fullName evidence="5">Diguanylate cyclase</fullName>
    </recommendedName>
</protein>
<evidence type="ECO:0000313" key="3">
    <source>
        <dbReference type="EMBL" id="CAB9493815.1"/>
    </source>
</evidence>
<evidence type="ECO:0000256" key="2">
    <source>
        <dbReference type="SAM" id="Phobius"/>
    </source>
</evidence>
<feature type="transmembrane region" description="Helical" evidence="2">
    <location>
        <begin position="151"/>
        <end position="169"/>
    </location>
</feature>
<evidence type="ECO:0000313" key="4">
    <source>
        <dbReference type="Proteomes" id="UP000509458"/>
    </source>
</evidence>
<dbReference type="Proteomes" id="UP000509458">
    <property type="component" value="Chromosome"/>
</dbReference>
<feature type="transmembrane region" description="Helical" evidence="2">
    <location>
        <begin position="6"/>
        <end position="27"/>
    </location>
</feature>
<feature type="region of interest" description="Disordered" evidence="1">
    <location>
        <begin position="180"/>
        <end position="237"/>
    </location>
</feature>
<keyword evidence="2" id="KW-0472">Membrane</keyword>
<gene>
    <name evidence="3" type="ORF">ALFOR1_30746</name>
</gene>
<feature type="transmembrane region" description="Helical" evidence="2">
    <location>
        <begin position="112"/>
        <end position="131"/>
    </location>
</feature>
<organism evidence="3 4">
    <name type="scientific">Alteromonas macleodii</name>
    <name type="common">Pseudoalteromonas macleodii</name>
    <dbReference type="NCBI Taxonomy" id="28108"/>
    <lineage>
        <taxon>Bacteria</taxon>
        <taxon>Pseudomonadati</taxon>
        <taxon>Pseudomonadota</taxon>
        <taxon>Gammaproteobacteria</taxon>
        <taxon>Alteromonadales</taxon>
        <taxon>Alteromonadaceae</taxon>
        <taxon>Alteromonas/Salinimonas group</taxon>
        <taxon>Alteromonas</taxon>
    </lineage>
</organism>
<name>A0A6T9XZF4_ALTMA</name>
<evidence type="ECO:0000256" key="1">
    <source>
        <dbReference type="SAM" id="MobiDB-lite"/>
    </source>
</evidence>